<keyword evidence="5 11" id="KW-0732">Signal</keyword>
<proteinExistence type="inferred from homology"/>
<evidence type="ECO:0000313" key="12">
    <source>
        <dbReference type="EMBL" id="RPB07482.1"/>
    </source>
</evidence>
<evidence type="ECO:0000256" key="9">
    <source>
        <dbReference type="ARBA" id="ARBA00024969"/>
    </source>
</evidence>
<keyword evidence="7" id="KW-1133">Transmembrane helix</keyword>
<evidence type="ECO:0000313" key="13">
    <source>
        <dbReference type="Proteomes" id="UP000277580"/>
    </source>
</evidence>
<evidence type="ECO:0000256" key="5">
    <source>
        <dbReference type="ARBA" id="ARBA00022729"/>
    </source>
</evidence>
<dbReference type="PANTHER" id="PTHR28090">
    <property type="entry name" value="PROTEIN ROT1"/>
    <property type="match status" value="1"/>
</dbReference>
<accession>A0A3N4KDS1</accession>
<feature type="chain" id="PRO_5017965738" description="Protein ROT1" evidence="11">
    <location>
        <begin position="23"/>
        <end position="240"/>
    </location>
</feature>
<dbReference type="AlphaFoldDB" id="A0A3N4KDS1"/>
<dbReference type="PIRSF" id="PIRSF017290">
    <property type="entry name" value="ROT1_prd"/>
    <property type="match status" value="1"/>
</dbReference>
<dbReference type="GO" id="GO:0006458">
    <property type="term" value="P:'de novo' protein folding"/>
    <property type="evidence" value="ECO:0007669"/>
    <property type="project" value="InterPro"/>
</dbReference>
<dbReference type="Proteomes" id="UP000277580">
    <property type="component" value="Unassembled WGS sequence"/>
</dbReference>
<dbReference type="FunCoup" id="A0A3N4KDS1">
    <property type="interactions" value="20"/>
</dbReference>
<dbReference type="PANTHER" id="PTHR28090:SF1">
    <property type="entry name" value="PROTEIN ROT1"/>
    <property type="match status" value="1"/>
</dbReference>
<evidence type="ECO:0000256" key="11">
    <source>
        <dbReference type="SAM" id="SignalP"/>
    </source>
</evidence>
<sequence length="240" mass="26873">MLLPSAFSFALSLACFAPFTNALNNVTSLTGTWSSKSNTVFTGPDFYDPVTEDMKEPRLTGTSFSFTDDGYFEEAIYLAIANPTHPSCTQAIMQWQHGKYDIASDGTLTLTPIKVDGRQLLSDPCKYTNSIYTRYNATEIYKSWEIVLDEYRGMHRLNLFKFDGSPMNPLYLAYRPPQMLPTQTLNPTSSAAPKATAASKMKLKRSLPPNLKSAEHINADRWWWIGVALTSMGLLGYFCV</sequence>
<evidence type="ECO:0000256" key="7">
    <source>
        <dbReference type="ARBA" id="ARBA00022989"/>
    </source>
</evidence>
<evidence type="ECO:0000256" key="6">
    <source>
        <dbReference type="ARBA" id="ARBA00022824"/>
    </source>
</evidence>
<dbReference type="STRING" id="1392247.A0A3N4KDS1"/>
<gene>
    <name evidence="12" type="ORF">P167DRAFT_540108</name>
</gene>
<dbReference type="Pfam" id="PF10681">
    <property type="entry name" value="Rot1"/>
    <property type="match status" value="1"/>
</dbReference>
<comment type="function">
    <text evidence="9 10">Required for normal levels of the cell wall 1,6-beta-glucan. Involved in a protein folding machinery chaperoning proteins acting in various physiological processes including cell wall synthesis and lysis of autophagic bodies.</text>
</comment>
<dbReference type="InParanoid" id="A0A3N4KDS1"/>
<organism evidence="12 13">
    <name type="scientific">Morchella conica CCBAS932</name>
    <dbReference type="NCBI Taxonomy" id="1392247"/>
    <lineage>
        <taxon>Eukaryota</taxon>
        <taxon>Fungi</taxon>
        <taxon>Dikarya</taxon>
        <taxon>Ascomycota</taxon>
        <taxon>Pezizomycotina</taxon>
        <taxon>Pezizomycetes</taxon>
        <taxon>Pezizales</taxon>
        <taxon>Morchellaceae</taxon>
        <taxon>Morchella</taxon>
    </lineage>
</organism>
<keyword evidence="6 10" id="KW-0256">Endoplasmic reticulum</keyword>
<keyword evidence="13" id="KW-1185">Reference proteome</keyword>
<dbReference type="InterPro" id="IPR019623">
    <property type="entry name" value="Rot1"/>
</dbReference>
<name>A0A3N4KDS1_9PEZI</name>
<evidence type="ECO:0000256" key="8">
    <source>
        <dbReference type="ARBA" id="ARBA00023136"/>
    </source>
</evidence>
<protein>
    <recommendedName>
        <fullName evidence="3 10">Protein ROT1</fullName>
    </recommendedName>
</protein>
<feature type="signal peptide" evidence="11">
    <location>
        <begin position="1"/>
        <end position="22"/>
    </location>
</feature>
<dbReference type="EMBL" id="ML119182">
    <property type="protein sequence ID" value="RPB07482.1"/>
    <property type="molecule type" value="Genomic_DNA"/>
</dbReference>
<dbReference type="GO" id="GO:0005789">
    <property type="term" value="C:endoplasmic reticulum membrane"/>
    <property type="evidence" value="ECO:0007669"/>
    <property type="project" value="UniProtKB-SubCell"/>
</dbReference>
<evidence type="ECO:0000256" key="3">
    <source>
        <dbReference type="ARBA" id="ARBA00017291"/>
    </source>
</evidence>
<evidence type="ECO:0000256" key="10">
    <source>
        <dbReference type="PIRNR" id="PIRNR017290"/>
    </source>
</evidence>
<dbReference type="GO" id="GO:0051082">
    <property type="term" value="F:unfolded protein binding"/>
    <property type="evidence" value="ECO:0007669"/>
    <property type="project" value="TreeGrafter"/>
</dbReference>
<dbReference type="OrthoDB" id="5327821at2759"/>
<comment type="subcellular location">
    <subcellularLocation>
        <location evidence="1">Endoplasmic reticulum membrane</location>
        <topology evidence="1">Single-pass type I membrane protein</topology>
    </subcellularLocation>
</comment>
<reference evidence="12 13" key="1">
    <citation type="journal article" date="2018" name="Nat. Ecol. Evol.">
        <title>Pezizomycetes genomes reveal the molecular basis of ectomycorrhizal truffle lifestyle.</title>
        <authorList>
            <person name="Murat C."/>
            <person name="Payen T."/>
            <person name="Noel B."/>
            <person name="Kuo A."/>
            <person name="Morin E."/>
            <person name="Chen J."/>
            <person name="Kohler A."/>
            <person name="Krizsan K."/>
            <person name="Balestrini R."/>
            <person name="Da Silva C."/>
            <person name="Montanini B."/>
            <person name="Hainaut M."/>
            <person name="Levati E."/>
            <person name="Barry K.W."/>
            <person name="Belfiori B."/>
            <person name="Cichocki N."/>
            <person name="Clum A."/>
            <person name="Dockter R.B."/>
            <person name="Fauchery L."/>
            <person name="Guy J."/>
            <person name="Iotti M."/>
            <person name="Le Tacon F."/>
            <person name="Lindquist E.A."/>
            <person name="Lipzen A."/>
            <person name="Malagnac F."/>
            <person name="Mello A."/>
            <person name="Molinier V."/>
            <person name="Miyauchi S."/>
            <person name="Poulain J."/>
            <person name="Riccioni C."/>
            <person name="Rubini A."/>
            <person name="Sitrit Y."/>
            <person name="Splivallo R."/>
            <person name="Traeger S."/>
            <person name="Wang M."/>
            <person name="Zifcakova L."/>
            <person name="Wipf D."/>
            <person name="Zambonelli A."/>
            <person name="Paolocci F."/>
            <person name="Nowrousian M."/>
            <person name="Ottonello S."/>
            <person name="Baldrian P."/>
            <person name="Spatafora J.W."/>
            <person name="Henrissat B."/>
            <person name="Nagy L.G."/>
            <person name="Aury J.M."/>
            <person name="Wincker P."/>
            <person name="Grigoriev I.V."/>
            <person name="Bonfante P."/>
            <person name="Martin F.M."/>
        </authorList>
    </citation>
    <scope>NUCLEOTIDE SEQUENCE [LARGE SCALE GENOMIC DNA]</scope>
    <source>
        <strain evidence="12 13">CCBAS932</strain>
    </source>
</reference>
<keyword evidence="8 10" id="KW-0472">Membrane</keyword>
<comment type="similarity">
    <text evidence="2 10">Belongs to the ROT1 family.</text>
</comment>
<evidence type="ECO:0000256" key="4">
    <source>
        <dbReference type="ARBA" id="ARBA00022692"/>
    </source>
</evidence>
<evidence type="ECO:0000256" key="2">
    <source>
        <dbReference type="ARBA" id="ARBA00007149"/>
    </source>
</evidence>
<evidence type="ECO:0000256" key="1">
    <source>
        <dbReference type="ARBA" id="ARBA00004115"/>
    </source>
</evidence>
<keyword evidence="4" id="KW-0812">Transmembrane</keyword>